<dbReference type="AlphaFoldDB" id="A0A166WJK6"/>
<dbReference type="OrthoDB" id="2367075at2759"/>
<dbReference type="EMBL" id="KV417481">
    <property type="protein sequence ID" value="KZP33825.1"/>
    <property type="molecule type" value="Genomic_DNA"/>
</dbReference>
<keyword evidence="3" id="KW-1185">Reference proteome</keyword>
<reference evidence="2 3" key="1">
    <citation type="journal article" date="2016" name="Mol. Biol. Evol.">
        <title>Comparative Genomics of Early-Diverging Mushroom-Forming Fungi Provides Insights into the Origins of Lignocellulose Decay Capabilities.</title>
        <authorList>
            <person name="Nagy L.G."/>
            <person name="Riley R."/>
            <person name="Tritt A."/>
            <person name="Adam C."/>
            <person name="Daum C."/>
            <person name="Floudas D."/>
            <person name="Sun H."/>
            <person name="Yadav J.S."/>
            <person name="Pangilinan J."/>
            <person name="Larsson K.H."/>
            <person name="Matsuura K."/>
            <person name="Barry K."/>
            <person name="Labutti K."/>
            <person name="Kuo R."/>
            <person name="Ohm R.A."/>
            <person name="Bhattacharya S.S."/>
            <person name="Shirouzu T."/>
            <person name="Yoshinaga Y."/>
            <person name="Martin F.M."/>
            <person name="Grigoriev I.V."/>
            <person name="Hibbett D.S."/>
        </authorList>
    </citation>
    <scope>NUCLEOTIDE SEQUENCE [LARGE SCALE GENOMIC DNA]</scope>
    <source>
        <strain evidence="2 3">CBS 109695</strain>
    </source>
</reference>
<proteinExistence type="predicted"/>
<protein>
    <recommendedName>
        <fullName evidence="4">BTB domain-containing protein</fullName>
    </recommendedName>
</protein>
<name>A0A166WJK6_9AGAM</name>
<evidence type="ECO:0000313" key="3">
    <source>
        <dbReference type="Proteomes" id="UP000076532"/>
    </source>
</evidence>
<sequence>MSSIDRSPSLESIASSALSISDEDFKLDPMPIDPTCTISPVQHPTTSERCSNEGVVVEAEGPVYSEHARFFLPTENIFFVVGNTLYSVPRSPFENHSSAFAGKGLTRDNPMVLEDVAAAHLDNLLSLLYPSEYGVYTTTSVQEWTSILHLAVRWGFESIKDLSIERLSPIASDIDKVVLGRQYAIDDWLGDAYLAICSRQKCLSKEEGMRMEKEDIIEISAIRHQFGLGAPSKVALPLSIGEVHVRFGLVASDPAVAPMSNLAPLPAGLDTAIPPEPEKPSEKADLAKKAREAAVVELAERVKDIEMTERAMSAFANSSQNPLYAKADYDEQCRWNNRVSSLRGRLANTKDDLERESRQIDAEDRNQKIDDFVASYKAANSELH</sequence>
<gene>
    <name evidence="2" type="ORF">FIBSPDRAFT_1035808</name>
</gene>
<organism evidence="2 3">
    <name type="scientific">Athelia psychrophila</name>
    <dbReference type="NCBI Taxonomy" id="1759441"/>
    <lineage>
        <taxon>Eukaryota</taxon>
        <taxon>Fungi</taxon>
        <taxon>Dikarya</taxon>
        <taxon>Basidiomycota</taxon>
        <taxon>Agaricomycotina</taxon>
        <taxon>Agaricomycetes</taxon>
        <taxon>Agaricomycetidae</taxon>
        <taxon>Atheliales</taxon>
        <taxon>Atheliaceae</taxon>
        <taxon>Athelia</taxon>
    </lineage>
</organism>
<evidence type="ECO:0008006" key="4">
    <source>
        <dbReference type="Google" id="ProtNLM"/>
    </source>
</evidence>
<evidence type="ECO:0000313" key="2">
    <source>
        <dbReference type="EMBL" id="KZP33825.1"/>
    </source>
</evidence>
<feature type="coiled-coil region" evidence="1">
    <location>
        <begin position="339"/>
        <end position="366"/>
    </location>
</feature>
<evidence type="ECO:0000256" key="1">
    <source>
        <dbReference type="SAM" id="Coils"/>
    </source>
</evidence>
<dbReference type="Proteomes" id="UP000076532">
    <property type="component" value="Unassembled WGS sequence"/>
</dbReference>
<keyword evidence="1" id="KW-0175">Coiled coil</keyword>
<accession>A0A166WJK6</accession>